<dbReference type="AlphaFoldDB" id="A0A5C4V9S0"/>
<feature type="region of interest" description="Disordered" evidence="1">
    <location>
        <begin position="1"/>
        <end position="39"/>
    </location>
</feature>
<dbReference type="Pfam" id="PF00501">
    <property type="entry name" value="AMP-binding"/>
    <property type="match status" value="1"/>
</dbReference>
<organism evidence="3 4">
    <name type="scientific">Streptomyces sedi</name>
    <dbReference type="NCBI Taxonomy" id="555059"/>
    <lineage>
        <taxon>Bacteria</taxon>
        <taxon>Bacillati</taxon>
        <taxon>Actinomycetota</taxon>
        <taxon>Actinomycetes</taxon>
        <taxon>Kitasatosporales</taxon>
        <taxon>Streptomycetaceae</taxon>
        <taxon>Streptomyces</taxon>
    </lineage>
</organism>
<dbReference type="RefSeq" id="WP_139642085.1">
    <property type="nucleotide sequence ID" value="NZ_BAAAZS010000018.1"/>
</dbReference>
<dbReference type="InterPro" id="IPR020845">
    <property type="entry name" value="AMP-binding_CS"/>
</dbReference>
<evidence type="ECO:0000256" key="1">
    <source>
        <dbReference type="SAM" id="MobiDB-lite"/>
    </source>
</evidence>
<dbReference type="PANTHER" id="PTHR43767:SF1">
    <property type="entry name" value="NONRIBOSOMAL PEPTIDE SYNTHASE PES1 (EUROFUNG)-RELATED"/>
    <property type="match status" value="1"/>
</dbReference>
<dbReference type="PANTHER" id="PTHR43767">
    <property type="entry name" value="LONG-CHAIN-FATTY-ACID--COA LIGASE"/>
    <property type="match status" value="1"/>
</dbReference>
<dbReference type="InterPro" id="IPR050237">
    <property type="entry name" value="ATP-dep_AMP-bd_enzyme"/>
</dbReference>
<evidence type="ECO:0000259" key="2">
    <source>
        <dbReference type="Pfam" id="PF00501"/>
    </source>
</evidence>
<name>A0A5C4V9S0_9ACTN</name>
<accession>A0A5C4V9S0</accession>
<evidence type="ECO:0000313" key="4">
    <source>
        <dbReference type="Proteomes" id="UP000311713"/>
    </source>
</evidence>
<keyword evidence="4" id="KW-1185">Reference proteome</keyword>
<comment type="caution">
    <text evidence="3">The sequence shown here is derived from an EMBL/GenBank/DDBJ whole genome shotgun (WGS) entry which is preliminary data.</text>
</comment>
<dbReference type="EMBL" id="VDGT01000004">
    <property type="protein sequence ID" value="TNM32246.1"/>
    <property type="molecule type" value="Genomic_DNA"/>
</dbReference>
<dbReference type="InterPro" id="IPR042099">
    <property type="entry name" value="ANL_N_sf"/>
</dbReference>
<gene>
    <name evidence="3" type="ORF">FH715_07590</name>
</gene>
<dbReference type="SUPFAM" id="SSF56801">
    <property type="entry name" value="Acetyl-CoA synthetase-like"/>
    <property type="match status" value="1"/>
</dbReference>
<protein>
    <submittedName>
        <fullName evidence="3">AMP-binding protein</fullName>
    </submittedName>
</protein>
<evidence type="ECO:0000313" key="3">
    <source>
        <dbReference type="EMBL" id="TNM32246.1"/>
    </source>
</evidence>
<sequence length="474" mass="50167">MSRGHEPTTATERSERDEGRPKPGVERSDSAVERSETLGERPELAELVLEGRSRVDGGALGPHVVGAAEAALRRAGVRPGAIVLLTGLDAVEALGGMVAAWRLDAVPLVAPATRRLPREAHGVCRLGPSAQALPATDAAPVAGLERTAVLMPTSGSTGEPKLVRRGVASVLAEAEGYREHLALTSADRVAVPVPLTHSYGWGVAMSALLTGCALDTTPPARARTLARLMDTGAVSVVALTAALARLLVEVRRDGARRVRLALVGAGGVSDALDTAFAARFGRRLHRGYGSTETGGVFLGREGIGRPVAGVRVRRPARGATGELVLETPAPVEGVLGAEPTGLWHTGDLVRRDPDGVCHHLERLRPGLRLNDRFVDTAELTGALGALRGVTDVQPLVLPRSGTPEFEDLYVVVESLSPLGEDDWERVMSALPESLPRPCVLRCEALPRDVLGKLDRDALVTWIRDKEKRGGKRAR</sequence>
<reference evidence="3 4" key="1">
    <citation type="submission" date="2019-06" db="EMBL/GenBank/DDBJ databases">
        <title>Draft genome of Streptomyces sedi sp. JCM16909.</title>
        <authorList>
            <person name="Klykleung N."/>
            <person name="Tanasupawat S."/>
            <person name="Kudo T."/>
            <person name="Yuki M."/>
            <person name="Ohkuma M."/>
        </authorList>
    </citation>
    <scope>NUCLEOTIDE SEQUENCE [LARGE SCALE GENOMIC DNA]</scope>
    <source>
        <strain evidence="3 4">JCM 16909</strain>
    </source>
</reference>
<feature type="domain" description="AMP-dependent synthetase/ligase" evidence="2">
    <location>
        <begin position="140"/>
        <end position="329"/>
    </location>
</feature>
<dbReference type="InterPro" id="IPR000873">
    <property type="entry name" value="AMP-dep_synth/lig_dom"/>
</dbReference>
<dbReference type="Gene3D" id="3.40.50.12780">
    <property type="entry name" value="N-terminal domain of ligase-like"/>
    <property type="match status" value="1"/>
</dbReference>
<proteinExistence type="predicted"/>
<dbReference type="PROSITE" id="PS00455">
    <property type="entry name" value="AMP_BINDING"/>
    <property type="match status" value="1"/>
</dbReference>
<dbReference type="OrthoDB" id="8445630at2"/>
<dbReference type="Proteomes" id="UP000311713">
    <property type="component" value="Unassembled WGS sequence"/>
</dbReference>